<dbReference type="RefSeq" id="WP_330150980.1">
    <property type="nucleotide sequence ID" value="NZ_JAUZMZ010000018.1"/>
</dbReference>
<name>A0ABU7JNC9_9NOCA</name>
<evidence type="ECO:0000313" key="2">
    <source>
        <dbReference type="Proteomes" id="UP001331936"/>
    </source>
</evidence>
<keyword evidence="2" id="KW-1185">Reference proteome</keyword>
<accession>A0ABU7JNC9</accession>
<comment type="caution">
    <text evidence="1">The sequence shown here is derived from an EMBL/GenBank/DDBJ whole genome shotgun (WGS) entry which is preliminary data.</text>
</comment>
<proteinExistence type="predicted"/>
<reference evidence="1 2" key="1">
    <citation type="submission" date="2023-08" db="EMBL/GenBank/DDBJ databases">
        <authorList>
            <person name="Girao M."/>
            <person name="Carvalho M.F."/>
        </authorList>
    </citation>
    <scope>NUCLEOTIDE SEQUENCE [LARGE SCALE GENOMIC DNA]</scope>
    <source>
        <strain evidence="1 2">CC-R104</strain>
    </source>
</reference>
<evidence type="ECO:0000313" key="1">
    <source>
        <dbReference type="EMBL" id="MEE2031543.1"/>
    </source>
</evidence>
<dbReference type="EMBL" id="JAUZMZ010000018">
    <property type="protein sequence ID" value="MEE2031543.1"/>
    <property type="molecule type" value="Genomic_DNA"/>
</dbReference>
<gene>
    <name evidence="1" type="ORF">Q8814_05340</name>
</gene>
<dbReference type="Proteomes" id="UP001331936">
    <property type="component" value="Unassembled WGS sequence"/>
</dbReference>
<protein>
    <submittedName>
        <fullName evidence="1">Polyketide cyclase / dehydrase and lipid transport</fullName>
    </submittedName>
</protein>
<sequence length="129" mass="14126">MSSIQVADQTFIAASPARIAAAVAAPDRQRAWWPDLVLTIREDRAEKGIRWAVSGPIEGTMEVWVEAVLDGAVVHYFLHCEPTGVAPERVAALNPAEMTRARRVQGKKMAFEVKQRLEAGRAAGEPPRP</sequence>
<dbReference type="SUPFAM" id="SSF55961">
    <property type="entry name" value="Bet v1-like"/>
    <property type="match status" value="1"/>
</dbReference>
<organism evidence="1 2">
    <name type="scientific">Rhodococcus chondri</name>
    <dbReference type="NCBI Taxonomy" id="3065941"/>
    <lineage>
        <taxon>Bacteria</taxon>
        <taxon>Bacillati</taxon>
        <taxon>Actinomycetota</taxon>
        <taxon>Actinomycetes</taxon>
        <taxon>Mycobacteriales</taxon>
        <taxon>Nocardiaceae</taxon>
        <taxon>Rhodococcus</taxon>
    </lineage>
</organism>